<comment type="caution">
    <text evidence="1">The sequence shown here is derived from an EMBL/GenBank/DDBJ whole genome shotgun (WGS) entry which is preliminary data.</text>
</comment>
<evidence type="ECO:0000313" key="2">
    <source>
        <dbReference type="Proteomes" id="UP000606974"/>
    </source>
</evidence>
<dbReference type="OrthoDB" id="294295at2759"/>
<dbReference type="AlphaFoldDB" id="A0A8H7AX17"/>
<evidence type="ECO:0000313" key="1">
    <source>
        <dbReference type="EMBL" id="KAF7512660.1"/>
    </source>
</evidence>
<proteinExistence type="predicted"/>
<protein>
    <submittedName>
        <fullName evidence="1">Uncharacterized protein</fullName>
    </submittedName>
</protein>
<accession>A0A8H7AX17</accession>
<gene>
    <name evidence="1" type="ORF">GJ744_000921</name>
</gene>
<name>A0A8H7AX17_9EURO</name>
<dbReference type="EMBL" id="JAACFV010000011">
    <property type="protein sequence ID" value="KAF7512660.1"/>
    <property type="molecule type" value="Genomic_DNA"/>
</dbReference>
<organism evidence="1 2">
    <name type="scientific">Endocarpon pusillum</name>
    <dbReference type="NCBI Taxonomy" id="364733"/>
    <lineage>
        <taxon>Eukaryota</taxon>
        <taxon>Fungi</taxon>
        <taxon>Dikarya</taxon>
        <taxon>Ascomycota</taxon>
        <taxon>Pezizomycotina</taxon>
        <taxon>Eurotiomycetes</taxon>
        <taxon>Chaetothyriomycetidae</taxon>
        <taxon>Verrucariales</taxon>
        <taxon>Verrucariaceae</taxon>
        <taxon>Endocarpon</taxon>
    </lineage>
</organism>
<sequence>MHKCPSSGMQAAFTRHIRKGASPCQRAQDAFFLALKPQNWQLWKGSAVRSKKRLYTFLPRGQPNRGSTPQLTNSFGFGFGEAQALLDVGEIIRGRLEDLYLDAAKHLFGVRFWAPPLWTKVNIDTLARKKFSSSLQRRSDTTSYTSEAHY</sequence>
<dbReference type="Proteomes" id="UP000606974">
    <property type="component" value="Unassembled WGS sequence"/>
</dbReference>
<keyword evidence="2" id="KW-1185">Reference proteome</keyword>
<reference evidence="1" key="1">
    <citation type="submission" date="2020-02" db="EMBL/GenBank/DDBJ databases">
        <authorList>
            <person name="Palmer J.M."/>
        </authorList>
    </citation>
    <scope>NUCLEOTIDE SEQUENCE</scope>
    <source>
        <strain evidence="1">EPUS1.4</strain>
        <tissue evidence="1">Thallus</tissue>
    </source>
</reference>